<name>A0A1B0D6L8_PHLPP</name>
<evidence type="ECO:0000256" key="4">
    <source>
        <dbReference type="ARBA" id="ARBA00023136"/>
    </source>
</evidence>
<dbReference type="InterPro" id="IPR036513">
    <property type="entry name" value="STAS_dom_sf"/>
</dbReference>
<dbReference type="AlphaFoldDB" id="A0A1B0D6L8"/>
<evidence type="ECO:0000256" key="2">
    <source>
        <dbReference type="ARBA" id="ARBA00022692"/>
    </source>
</evidence>
<dbReference type="InterPro" id="IPR001902">
    <property type="entry name" value="SLC26A/SulP_fam"/>
</dbReference>
<dbReference type="PANTHER" id="PTHR11814">
    <property type="entry name" value="SULFATE TRANSPORTER"/>
    <property type="match status" value="1"/>
</dbReference>
<dbReference type="Proteomes" id="UP000092462">
    <property type="component" value="Unassembled WGS sequence"/>
</dbReference>
<evidence type="ECO:0000313" key="7">
    <source>
        <dbReference type="Proteomes" id="UP000092462"/>
    </source>
</evidence>
<keyword evidence="7" id="KW-1185">Reference proteome</keyword>
<evidence type="ECO:0000256" key="1">
    <source>
        <dbReference type="ARBA" id="ARBA00004141"/>
    </source>
</evidence>
<accession>A0A1B0D6L8</accession>
<keyword evidence="3" id="KW-1133">Transmembrane helix</keyword>
<organism evidence="6 7">
    <name type="scientific">Phlebotomus papatasi</name>
    <name type="common">Sandfly</name>
    <dbReference type="NCBI Taxonomy" id="29031"/>
    <lineage>
        <taxon>Eukaryota</taxon>
        <taxon>Metazoa</taxon>
        <taxon>Ecdysozoa</taxon>
        <taxon>Arthropoda</taxon>
        <taxon>Hexapoda</taxon>
        <taxon>Insecta</taxon>
        <taxon>Pterygota</taxon>
        <taxon>Neoptera</taxon>
        <taxon>Endopterygota</taxon>
        <taxon>Diptera</taxon>
        <taxon>Nematocera</taxon>
        <taxon>Psychodoidea</taxon>
        <taxon>Psychodidae</taxon>
        <taxon>Phlebotomus</taxon>
        <taxon>Phlebotomus</taxon>
    </lineage>
</organism>
<reference evidence="6" key="1">
    <citation type="submission" date="2022-08" db="UniProtKB">
        <authorList>
            <consortium name="EnsemblMetazoa"/>
        </authorList>
    </citation>
    <scope>IDENTIFICATION</scope>
    <source>
        <strain evidence="6">Israel</strain>
    </source>
</reference>
<dbReference type="VEuPathDB" id="VectorBase:PPAPM1_006119"/>
<comment type="subcellular location">
    <subcellularLocation>
        <location evidence="1">Membrane</location>
        <topology evidence="1">Multi-pass membrane protein</topology>
    </subcellularLocation>
</comment>
<sequence length="641" mass="70367">MPFHLSVPDAEDRARLKNVGSTPRPSFLRRGSLIQKRDHKVKAAIIRRIHILSWIKSYSTKAAISDLIAGITLGLTMIPQAIAYAALANAPSQYGLYSAFAGSFLYVIFGSIPQVSIGPTNLMSLLTLQFTMDKPVEFIVILTFLAGIMEFLMGVLKLEFLVEFISVPVTSAFTTATSLIIIASQLKGIFGITYSAKGFADYIIGLFGRLSEVKLGDSLLGLFCIIFLLSLRFLNNIPVSTNTKLGAFLKKFLWYISISRNAITVLITSFIAYYWIVDSGESVPFKLSGKVEPGIPTFQLPPFNIDYHNRTLNILEICSELGAGIVVIPLVAVLMNVAIAKSFTAGTTVDASQEMLTLGCINIIGSCFQSMPACGAFTRSAVSHASGVQTPMAGLYTGIIIVLALSLLTPYFAYIPKATLAAVLICAVIFVIDLKLVVRLWRESRRDFYSWCGCLIACLVLGVEIGLLVGVALTCFHLLSMWARPKTSVKVEELEGNQYIRITPNAGLYFPGIDYLRERTNRATAAAEFHVPVVIDCSKFTGLDFTSAKGIGNIAADVNNHKQLLILQNLEVSLQKYIDTNYDIIFCNKDSKLQEILTQEGIRNGTIPLMQHIRASIDLGYKVDPLITVDESQQVRRDSTE</sequence>
<keyword evidence="2" id="KW-0812">Transmembrane</keyword>
<dbReference type="GO" id="GO:0016020">
    <property type="term" value="C:membrane"/>
    <property type="evidence" value="ECO:0007669"/>
    <property type="project" value="UniProtKB-SubCell"/>
</dbReference>
<dbReference type="EMBL" id="AJVK01012081">
    <property type="status" value="NOT_ANNOTATED_CDS"/>
    <property type="molecule type" value="Genomic_DNA"/>
</dbReference>
<dbReference type="VEuPathDB" id="VectorBase:PPAI003127"/>
<dbReference type="InterPro" id="IPR011547">
    <property type="entry name" value="SLC26A/SulP_dom"/>
</dbReference>
<dbReference type="GO" id="GO:0055085">
    <property type="term" value="P:transmembrane transport"/>
    <property type="evidence" value="ECO:0007669"/>
    <property type="project" value="InterPro"/>
</dbReference>
<dbReference type="Pfam" id="PF00916">
    <property type="entry name" value="Sulfate_transp"/>
    <property type="match status" value="1"/>
</dbReference>
<keyword evidence="4" id="KW-0472">Membrane</keyword>
<dbReference type="Gene3D" id="3.30.750.24">
    <property type="entry name" value="STAS domain"/>
    <property type="match status" value="1"/>
</dbReference>
<feature type="domain" description="SLC26A/SulP transporter" evidence="5">
    <location>
        <begin position="65"/>
        <end position="452"/>
    </location>
</feature>
<evidence type="ECO:0000259" key="5">
    <source>
        <dbReference type="Pfam" id="PF00916"/>
    </source>
</evidence>
<protein>
    <recommendedName>
        <fullName evidence="5">SLC26A/SulP transporter domain-containing protein</fullName>
    </recommendedName>
</protein>
<proteinExistence type="predicted"/>
<dbReference type="EnsemblMetazoa" id="PPAI003127-RA">
    <property type="protein sequence ID" value="PPAI003127-PA"/>
    <property type="gene ID" value="PPAI003127"/>
</dbReference>
<evidence type="ECO:0000313" key="6">
    <source>
        <dbReference type="EnsemblMetazoa" id="PPAI003127-PA"/>
    </source>
</evidence>
<dbReference type="EMBL" id="AJVK01012082">
    <property type="status" value="NOT_ANNOTATED_CDS"/>
    <property type="molecule type" value="Genomic_DNA"/>
</dbReference>
<evidence type="ECO:0000256" key="3">
    <source>
        <dbReference type="ARBA" id="ARBA00022989"/>
    </source>
</evidence>